<gene>
    <name evidence="2" type="ORF">BUZ57_03735</name>
</gene>
<feature type="transmembrane region" description="Helical" evidence="1">
    <location>
        <begin position="43"/>
        <end position="63"/>
    </location>
</feature>
<feature type="transmembrane region" description="Helical" evidence="1">
    <location>
        <begin position="12"/>
        <end position="31"/>
    </location>
</feature>
<evidence type="ECO:0000256" key="1">
    <source>
        <dbReference type="SAM" id="Phobius"/>
    </source>
</evidence>
<protein>
    <recommendedName>
        <fullName evidence="4">DUF4870 domain-containing protein</fullName>
    </recommendedName>
</protein>
<evidence type="ECO:0000313" key="2">
    <source>
        <dbReference type="EMBL" id="RIO46828.1"/>
    </source>
</evidence>
<name>A0A0A8HV95_STAHY</name>
<dbReference type="GeneID" id="41073941"/>
<proteinExistence type="predicted"/>
<dbReference type="RefSeq" id="WP_039647022.1">
    <property type="nucleotide sequence ID" value="NZ_CP008747.1"/>
</dbReference>
<keyword evidence="1" id="KW-0812">Transmembrane</keyword>
<feature type="transmembrane region" description="Helical" evidence="1">
    <location>
        <begin position="75"/>
        <end position="98"/>
    </location>
</feature>
<keyword evidence="1" id="KW-1133">Transmembrane helix</keyword>
<sequence length="107" mass="12096">METKGSKVLSSISYWSIFFAPFILPILIWGFSNHPVSTHGKKALFYHIGALIFYLLGIGSFAYSKNTFHHPELIANIALTFSFIFLFIAFSLAIYNLVKGLILILQH</sequence>
<evidence type="ECO:0000313" key="3">
    <source>
        <dbReference type="Proteomes" id="UP000285625"/>
    </source>
</evidence>
<dbReference type="KEGG" id="shu:SHYC_10865"/>
<dbReference type="AlphaFoldDB" id="A0A0A8HV95"/>
<accession>A0A0A8HV95</accession>
<comment type="caution">
    <text evidence="2">The sequence shown here is derived from an EMBL/GenBank/DDBJ whole genome shotgun (WGS) entry which is preliminary data.</text>
</comment>
<keyword evidence="1" id="KW-0472">Membrane</keyword>
<evidence type="ECO:0008006" key="4">
    <source>
        <dbReference type="Google" id="ProtNLM"/>
    </source>
</evidence>
<dbReference type="Proteomes" id="UP000285625">
    <property type="component" value="Unassembled WGS sequence"/>
</dbReference>
<organism evidence="2 3">
    <name type="scientific">Staphylococcus hyicus</name>
    <dbReference type="NCBI Taxonomy" id="1284"/>
    <lineage>
        <taxon>Bacteria</taxon>
        <taxon>Bacillati</taxon>
        <taxon>Bacillota</taxon>
        <taxon>Bacilli</taxon>
        <taxon>Bacillales</taxon>
        <taxon>Staphylococcaceae</taxon>
        <taxon>Staphylococcus</taxon>
    </lineage>
</organism>
<reference evidence="2 3" key="1">
    <citation type="journal article" date="2016" name="Front. Microbiol.">
        <title>Comprehensive Phylogenetic Analysis of Bovine Non-aureus Staphylococci Species Based on Whole-Genome Sequencing.</title>
        <authorList>
            <person name="Naushad S."/>
            <person name="Barkema H.W."/>
            <person name="Luby C."/>
            <person name="Condas L.A."/>
            <person name="Nobrega D.B."/>
            <person name="Carson D.A."/>
            <person name="De Buck J."/>
        </authorList>
    </citation>
    <scope>NUCLEOTIDE SEQUENCE [LARGE SCALE GENOMIC DNA]</scope>
    <source>
        <strain evidence="2 3">SNUC 5959</strain>
    </source>
</reference>
<dbReference type="HOGENOM" id="CLU_155713_0_0_9"/>
<dbReference type="EMBL" id="QXVO01000007">
    <property type="protein sequence ID" value="RIO46828.1"/>
    <property type="molecule type" value="Genomic_DNA"/>
</dbReference>